<dbReference type="PANTHER" id="PTHR12243:SF67">
    <property type="entry name" value="COREPRESSOR OF PANGOLIN, ISOFORM A-RELATED"/>
    <property type="match status" value="1"/>
</dbReference>
<feature type="compositionally biased region" description="Low complexity" evidence="1">
    <location>
        <begin position="181"/>
        <end position="193"/>
    </location>
</feature>
<sequence>MSAKGKGKFSVEEEVRLIYEVEKRPILWDATNEIYKRADLKPQVWSEVAANIGPAYSGEVVAARFKSLRDTFFKNWRKIQESKTSGSGTDDVYTPRWHLYSNLAFLKKTCTQQGSTSNIPSQASQMLKSESQPSMSIVDQEVNNQVQVYFDENLQEFMTLPQDESVQSSCGINGNESISSSLSSLYPSGPSSPDFVPPRPASAPSCQATTKRKAEAEDLFSKRGNSKKTGAAMMEEAVKVMKDICKQQPPPPTESFPTADREEIFGNYIASRLRLMTDDNKKQCENAILAVLLNF</sequence>
<keyword evidence="4" id="KW-1185">Reference proteome</keyword>
<protein>
    <submittedName>
        <fullName evidence="3">Transcription factor Adf-1</fullName>
    </submittedName>
</protein>
<dbReference type="InterPro" id="IPR006578">
    <property type="entry name" value="MADF-dom"/>
</dbReference>
<name>A0AAE1HRC2_9NEOP</name>
<gene>
    <name evidence="3" type="ORF">KUF71_014328</name>
</gene>
<comment type="caution">
    <text evidence="3">The sequence shown here is derived from an EMBL/GenBank/DDBJ whole genome shotgun (WGS) entry which is preliminary data.</text>
</comment>
<proteinExistence type="predicted"/>
<dbReference type="EMBL" id="JAHWGI010001243">
    <property type="protein sequence ID" value="KAK3926079.1"/>
    <property type="molecule type" value="Genomic_DNA"/>
</dbReference>
<dbReference type="PANTHER" id="PTHR12243">
    <property type="entry name" value="MADF DOMAIN TRANSCRIPTION FACTOR"/>
    <property type="match status" value="1"/>
</dbReference>
<feature type="region of interest" description="Disordered" evidence="1">
    <location>
        <begin position="181"/>
        <end position="205"/>
    </location>
</feature>
<reference evidence="3" key="2">
    <citation type="journal article" date="2023" name="BMC Genomics">
        <title>Pest status, molecular evolution, and epigenetic factors derived from the genome assembly of Frankliniella fusca, a thysanopteran phytovirus vector.</title>
        <authorList>
            <person name="Catto M.A."/>
            <person name="Labadie P.E."/>
            <person name="Jacobson A.L."/>
            <person name="Kennedy G.G."/>
            <person name="Srinivasan R."/>
            <person name="Hunt B.G."/>
        </authorList>
    </citation>
    <scope>NUCLEOTIDE SEQUENCE</scope>
    <source>
        <strain evidence="3">PL_HMW_Pooled</strain>
    </source>
</reference>
<reference evidence="3" key="1">
    <citation type="submission" date="2021-07" db="EMBL/GenBank/DDBJ databases">
        <authorList>
            <person name="Catto M.A."/>
            <person name="Jacobson A."/>
            <person name="Kennedy G."/>
            <person name="Labadie P."/>
            <person name="Hunt B.G."/>
            <person name="Srinivasan R."/>
        </authorList>
    </citation>
    <scope>NUCLEOTIDE SEQUENCE</scope>
    <source>
        <strain evidence="3">PL_HMW_Pooled</strain>
        <tissue evidence="3">Head</tissue>
    </source>
</reference>
<dbReference type="PROSITE" id="PS51029">
    <property type="entry name" value="MADF"/>
    <property type="match status" value="1"/>
</dbReference>
<dbReference type="SMART" id="SM00595">
    <property type="entry name" value="MADF"/>
    <property type="match status" value="1"/>
</dbReference>
<accession>A0AAE1HRC2</accession>
<evidence type="ECO:0000313" key="4">
    <source>
        <dbReference type="Proteomes" id="UP001219518"/>
    </source>
</evidence>
<evidence type="ECO:0000313" key="3">
    <source>
        <dbReference type="EMBL" id="KAK3926079.1"/>
    </source>
</evidence>
<dbReference type="Proteomes" id="UP001219518">
    <property type="component" value="Unassembled WGS sequence"/>
</dbReference>
<feature type="domain" description="MADF" evidence="2">
    <location>
        <begin position="16"/>
        <end position="111"/>
    </location>
</feature>
<dbReference type="AlphaFoldDB" id="A0AAE1HRC2"/>
<evidence type="ECO:0000259" key="2">
    <source>
        <dbReference type="PROSITE" id="PS51029"/>
    </source>
</evidence>
<organism evidence="3 4">
    <name type="scientific">Frankliniella fusca</name>
    <dbReference type="NCBI Taxonomy" id="407009"/>
    <lineage>
        <taxon>Eukaryota</taxon>
        <taxon>Metazoa</taxon>
        <taxon>Ecdysozoa</taxon>
        <taxon>Arthropoda</taxon>
        <taxon>Hexapoda</taxon>
        <taxon>Insecta</taxon>
        <taxon>Pterygota</taxon>
        <taxon>Neoptera</taxon>
        <taxon>Paraneoptera</taxon>
        <taxon>Thysanoptera</taxon>
        <taxon>Terebrantia</taxon>
        <taxon>Thripoidea</taxon>
        <taxon>Thripidae</taxon>
        <taxon>Frankliniella</taxon>
    </lineage>
</organism>
<dbReference type="InterPro" id="IPR039353">
    <property type="entry name" value="TF_Adf1"/>
</dbReference>
<dbReference type="Pfam" id="PF10545">
    <property type="entry name" value="MADF_DNA_bdg"/>
    <property type="match status" value="1"/>
</dbReference>
<evidence type="ECO:0000256" key="1">
    <source>
        <dbReference type="SAM" id="MobiDB-lite"/>
    </source>
</evidence>